<evidence type="ECO:0000313" key="4">
    <source>
        <dbReference type="EMBL" id="SCF11252.1"/>
    </source>
</evidence>
<dbReference type="OrthoDB" id="9806903at2"/>
<dbReference type="InterPro" id="IPR003593">
    <property type="entry name" value="AAA+_ATPase"/>
</dbReference>
<sequence length="399" mass="42239">MSSLDLPTPPLDLPHVPAPAPAAEPVPALPSVLRHDDTDTPCDVIDALALADFITGRHPWSHTVRLPRARPDAQLVPADGRLLRTAIEARQRSQLLGGDGWTARVVTWKGYGAEVTVTAVSGEIGQAALDRIVAGTTAPEDAGSGRIGFWHQNPRRGAQRDVRTVATPDWATIRGNYTATARRELDRLMTITPESVVGRLVLLHGAPGTGKTTALRALAHAWRQWCQVDCVLDPDVLFADAGYLSEVAVGNEDEPEGGPRWRLLIVEDCDELIRGEARQTSGQALSRLLNLTDGLLGQGRDVLVAITTNEDLSRLHPAVTRPGRCLARIEVGPLSHREATDWLADATAGDTASPGGSTGASSGGATVVPPGGATLAELYALRAGATTPPADRHEPGGYL</sequence>
<dbReference type="InterPro" id="IPR027417">
    <property type="entry name" value="P-loop_NTPase"/>
</dbReference>
<protein>
    <submittedName>
        <fullName evidence="4">ATPase family associated with various cellular activities (AAA)</fullName>
    </submittedName>
</protein>
<dbReference type="Pfam" id="PF00004">
    <property type="entry name" value="AAA"/>
    <property type="match status" value="1"/>
</dbReference>
<dbReference type="SMART" id="SM00382">
    <property type="entry name" value="AAA"/>
    <property type="match status" value="1"/>
</dbReference>
<dbReference type="SUPFAM" id="SSF52540">
    <property type="entry name" value="P-loop containing nucleoside triphosphate hydrolases"/>
    <property type="match status" value="1"/>
</dbReference>
<dbReference type="InterPro" id="IPR050747">
    <property type="entry name" value="Mitochondrial_chaperone_BCS1"/>
</dbReference>
<dbReference type="CDD" id="cd00009">
    <property type="entry name" value="AAA"/>
    <property type="match status" value="1"/>
</dbReference>
<evidence type="ECO:0000256" key="1">
    <source>
        <dbReference type="ARBA" id="ARBA00007448"/>
    </source>
</evidence>
<evidence type="ECO:0000256" key="2">
    <source>
        <dbReference type="SAM" id="MobiDB-lite"/>
    </source>
</evidence>
<name>A0A1C4XSB0_MICEC</name>
<dbReference type="RefSeq" id="WP_088982420.1">
    <property type="nucleotide sequence ID" value="NZ_LT607413.1"/>
</dbReference>
<dbReference type="Proteomes" id="UP000198253">
    <property type="component" value="Chromosome I"/>
</dbReference>
<comment type="similarity">
    <text evidence="1">Belongs to the AAA ATPase family. BCS1 subfamily.</text>
</comment>
<feature type="domain" description="AAA+ ATPase" evidence="3">
    <location>
        <begin position="197"/>
        <end position="336"/>
    </location>
</feature>
<gene>
    <name evidence="4" type="ORF">GA0070618_3293</name>
</gene>
<dbReference type="InterPro" id="IPR003959">
    <property type="entry name" value="ATPase_AAA_core"/>
</dbReference>
<feature type="region of interest" description="Disordered" evidence="2">
    <location>
        <begin position="1"/>
        <end position="22"/>
    </location>
</feature>
<dbReference type="GO" id="GO:0005524">
    <property type="term" value="F:ATP binding"/>
    <property type="evidence" value="ECO:0007669"/>
    <property type="project" value="InterPro"/>
</dbReference>
<dbReference type="Gene3D" id="3.40.50.300">
    <property type="entry name" value="P-loop containing nucleotide triphosphate hydrolases"/>
    <property type="match status" value="1"/>
</dbReference>
<organism evidence="4 5">
    <name type="scientific">Micromonospora echinospora</name>
    <name type="common">Micromonospora purpurea</name>
    <dbReference type="NCBI Taxonomy" id="1877"/>
    <lineage>
        <taxon>Bacteria</taxon>
        <taxon>Bacillati</taxon>
        <taxon>Actinomycetota</taxon>
        <taxon>Actinomycetes</taxon>
        <taxon>Micromonosporales</taxon>
        <taxon>Micromonosporaceae</taxon>
        <taxon>Micromonospora</taxon>
    </lineage>
</organism>
<evidence type="ECO:0000259" key="3">
    <source>
        <dbReference type="SMART" id="SM00382"/>
    </source>
</evidence>
<accession>A0A1C4XSB0</accession>
<proteinExistence type="inferred from homology"/>
<keyword evidence="5" id="KW-1185">Reference proteome</keyword>
<dbReference type="Pfam" id="PF19347">
    <property type="entry name" value="DUF5925"/>
    <property type="match status" value="1"/>
</dbReference>
<dbReference type="GO" id="GO:0016887">
    <property type="term" value="F:ATP hydrolysis activity"/>
    <property type="evidence" value="ECO:0007669"/>
    <property type="project" value="InterPro"/>
</dbReference>
<dbReference type="InParanoid" id="A0A1C4XSB0"/>
<evidence type="ECO:0000313" key="5">
    <source>
        <dbReference type="Proteomes" id="UP000198253"/>
    </source>
</evidence>
<feature type="compositionally biased region" description="Pro residues" evidence="2">
    <location>
        <begin position="7"/>
        <end position="22"/>
    </location>
</feature>
<reference evidence="5" key="1">
    <citation type="submission" date="2016-06" db="EMBL/GenBank/DDBJ databases">
        <authorList>
            <person name="Varghese N."/>
            <person name="Submissions Spin"/>
        </authorList>
    </citation>
    <scope>NUCLEOTIDE SEQUENCE [LARGE SCALE GENOMIC DNA]</scope>
    <source>
        <strain evidence="5">DSM 43816</strain>
    </source>
</reference>
<dbReference type="EMBL" id="LT607413">
    <property type="protein sequence ID" value="SCF11252.1"/>
    <property type="molecule type" value="Genomic_DNA"/>
</dbReference>
<feature type="region of interest" description="Disordered" evidence="2">
    <location>
        <begin position="347"/>
        <end position="369"/>
    </location>
</feature>
<dbReference type="PANTHER" id="PTHR23070">
    <property type="entry name" value="BCS1 AAA-TYPE ATPASE"/>
    <property type="match status" value="1"/>
</dbReference>
<dbReference type="AlphaFoldDB" id="A0A1C4XSB0"/>
<dbReference type="InterPro" id="IPR045969">
    <property type="entry name" value="DUF5925"/>
</dbReference>